<dbReference type="PANTHER" id="PTHR11439:SF455">
    <property type="entry name" value="RLK (RECEPTOR-LIKE PROTEIN KINASE) 8, PUTATIVE-RELATED"/>
    <property type="match status" value="1"/>
</dbReference>
<gene>
    <name evidence="2" type="ORF">Acr_00g0005400</name>
</gene>
<evidence type="ECO:0000313" key="3">
    <source>
        <dbReference type="Proteomes" id="UP000585474"/>
    </source>
</evidence>
<dbReference type="OrthoDB" id="414945at2759"/>
<protein>
    <recommendedName>
        <fullName evidence="4">Reverse transcriptase Ty1/copia-type domain-containing protein</fullName>
    </recommendedName>
</protein>
<dbReference type="AlphaFoldDB" id="A0A7J0D7Q8"/>
<evidence type="ECO:0008006" key="4">
    <source>
        <dbReference type="Google" id="ProtNLM"/>
    </source>
</evidence>
<dbReference type="EMBL" id="BJWL01000071">
    <property type="protein sequence ID" value="GFS29102.1"/>
    <property type="molecule type" value="Genomic_DNA"/>
</dbReference>
<accession>A0A7J0D7Q8</accession>
<dbReference type="CDD" id="cd09272">
    <property type="entry name" value="RNase_HI_RT_Ty1"/>
    <property type="match status" value="1"/>
</dbReference>
<dbReference type="Proteomes" id="UP000585474">
    <property type="component" value="Unassembled WGS sequence"/>
</dbReference>
<evidence type="ECO:0000313" key="2">
    <source>
        <dbReference type="EMBL" id="GFS29102.1"/>
    </source>
</evidence>
<keyword evidence="3" id="KW-1185">Reference proteome</keyword>
<comment type="caution">
    <text evidence="2">The sequence shown here is derived from an EMBL/GenBank/DDBJ whole genome shotgun (WGS) entry which is preliminary data.</text>
</comment>
<reference evidence="3" key="1">
    <citation type="submission" date="2019-07" db="EMBL/GenBank/DDBJ databases">
        <title>De Novo Assembly of kiwifruit Actinidia rufa.</title>
        <authorList>
            <person name="Sugita-Konishi S."/>
            <person name="Sato K."/>
            <person name="Mori E."/>
            <person name="Abe Y."/>
            <person name="Kisaki G."/>
            <person name="Hamano K."/>
            <person name="Suezawa K."/>
            <person name="Otani M."/>
            <person name="Fukuda T."/>
            <person name="Manabe T."/>
            <person name="Gomi K."/>
            <person name="Tabuchi M."/>
            <person name="Akimitsu K."/>
            <person name="Kataoka I."/>
        </authorList>
    </citation>
    <scope>NUCLEOTIDE SEQUENCE [LARGE SCALE GENOMIC DNA]</scope>
    <source>
        <strain evidence="3">cv. Fuchu</strain>
    </source>
</reference>
<dbReference type="PANTHER" id="PTHR11439">
    <property type="entry name" value="GAG-POL-RELATED RETROTRANSPOSON"/>
    <property type="match status" value="1"/>
</dbReference>
<name>A0A7J0D7Q8_9ERIC</name>
<organism evidence="2 3">
    <name type="scientific">Actinidia rufa</name>
    <dbReference type="NCBI Taxonomy" id="165716"/>
    <lineage>
        <taxon>Eukaryota</taxon>
        <taxon>Viridiplantae</taxon>
        <taxon>Streptophyta</taxon>
        <taxon>Embryophyta</taxon>
        <taxon>Tracheophyta</taxon>
        <taxon>Spermatophyta</taxon>
        <taxon>Magnoliopsida</taxon>
        <taxon>eudicotyledons</taxon>
        <taxon>Gunneridae</taxon>
        <taxon>Pentapetalae</taxon>
        <taxon>asterids</taxon>
        <taxon>Ericales</taxon>
        <taxon>Actinidiaceae</taxon>
        <taxon>Actinidia</taxon>
    </lineage>
</organism>
<evidence type="ECO:0000256" key="1">
    <source>
        <dbReference type="SAM" id="MobiDB-lite"/>
    </source>
</evidence>
<sequence>MHAHNPPLPTTPLPTIPLSNPHSRPGSHAFRLCFDPSLEPMQVSTEHLPDTMPSTQCISTSLEALDSLALDQLHSEALAPCDQSVVPSSHPMVTRAEASIFRPRYPTYLSHHVSSLLHALFTTPEPRGFKSTSKNPTWLAVMDDKIQALYDNCTWDLILWPPQKNIMGSKWVFRTNFIRQLHSEFATKDLGSFSYFLGLEVTSTSVGLFLNQTKYAHDILARAQLLDCKLVTAPMVVAHHLSSDGSPFTDVTLYRSLVGALQYLTITRPNLTHSYVKGTLHFGLSFNVSSSTSITAYFDIDWAGCPDTRRSTLGYSIYLGDNLVSWSAKKQPTVCRSSCESEYRALASTAAEMSLPRVFQGHSSRSFDPSYVCALIPRLACGGC</sequence>
<proteinExistence type="predicted"/>
<feature type="compositionally biased region" description="Pro residues" evidence="1">
    <location>
        <begin position="1"/>
        <end position="15"/>
    </location>
</feature>
<feature type="region of interest" description="Disordered" evidence="1">
    <location>
        <begin position="1"/>
        <end position="23"/>
    </location>
</feature>